<proteinExistence type="predicted"/>
<evidence type="ECO:0000313" key="1">
    <source>
        <dbReference type="EMBL" id="AYV79887.1"/>
    </source>
</evidence>
<protein>
    <submittedName>
        <fullName evidence="1">Uncharacterized protein</fullName>
    </submittedName>
</protein>
<dbReference type="EMBL" id="MK072199">
    <property type="protein sequence ID" value="AYV79887.1"/>
    <property type="molecule type" value="Genomic_DNA"/>
</dbReference>
<reference evidence="1" key="1">
    <citation type="submission" date="2018-10" db="EMBL/GenBank/DDBJ databases">
        <title>Hidden diversity of soil giant viruses.</title>
        <authorList>
            <person name="Schulz F."/>
            <person name="Alteio L."/>
            <person name="Goudeau D."/>
            <person name="Ryan E.M."/>
            <person name="Malmstrom R.R."/>
            <person name="Blanchard J."/>
            <person name="Woyke T."/>
        </authorList>
    </citation>
    <scope>NUCLEOTIDE SEQUENCE</scope>
    <source>
        <strain evidence="1">GAV1</strain>
    </source>
</reference>
<name>A0A3G4ZY93_9VIRU</name>
<organism evidence="1">
    <name type="scientific">Gaeavirus sp</name>
    <dbReference type="NCBI Taxonomy" id="2487767"/>
    <lineage>
        <taxon>Viruses</taxon>
        <taxon>Varidnaviria</taxon>
        <taxon>Bamfordvirae</taxon>
        <taxon>Nucleocytoviricota</taxon>
        <taxon>Megaviricetes</taxon>
        <taxon>Imitervirales</taxon>
        <taxon>Mimiviridae</taxon>
        <taxon>Klosneuvirinae</taxon>
    </lineage>
</organism>
<gene>
    <name evidence="1" type="ORF">Gaeavirus1_24</name>
</gene>
<accession>A0A3G4ZY93</accession>
<sequence length="105" mass="11737">MFTTGSKPIGNINNNVSFTPSTQLILPKSATVDLSYPIPTIREYTQQDCTKNCEIKYDSYKEHGQMSCALSMISGDPEMACKIIHTNANKDHCIQDCKKSIPNMF</sequence>